<reference evidence="1 2" key="1">
    <citation type="submission" date="2023-07" db="EMBL/GenBank/DDBJ databases">
        <title>Sorghum-associated microbial communities from plants grown in Nebraska, USA.</title>
        <authorList>
            <person name="Schachtman D."/>
        </authorList>
    </citation>
    <scope>NUCLEOTIDE SEQUENCE [LARGE SCALE GENOMIC DNA]</scope>
    <source>
        <strain evidence="1 2">BE310</strain>
    </source>
</reference>
<dbReference type="PANTHER" id="PTHR43628">
    <property type="entry name" value="ACTIVATOR OF C KINASE PROTEIN 1-RELATED"/>
    <property type="match status" value="1"/>
</dbReference>
<dbReference type="InterPro" id="IPR006597">
    <property type="entry name" value="Sel1-like"/>
</dbReference>
<gene>
    <name evidence="1" type="ORF">J2X16_001367</name>
</gene>
<protein>
    <recommendedName>
        <fullName evidence="3">Sel1 repeat family protein</fullName>
    </recommendedName>
</protein>
<dbReference type="Pfam" id="PF08238">
    <property type="entry name" value="Sel1"/>
    <property type="match status" value="4"/>
</dbReference>
<accession>A0ABU1Z5Y9</accession>
<evidence type="ECO:0000313" key="1">
    <source>
        <dbReference type="EMBL" id="MDR7296028.1"/>
    </source>
</evidence>
<keyword evidence="2" id="KW-1185">Reference proteome</keyword>
<name>A0ABU1Z5Y9_9BURK</name>
<evidence type="ECO:0008006" key="3">
    <source>
        <dbReference type="Google" id="ProtNLM"/>
    </source>
</evidence>
<dbReference type="RefSeq" id="WP_056873787.1">
    <property type="nucleotide sequence ID" value="NZ_JAVDXQ010000002.1"/>
</dbReference>
<comment type="caution">
    <text evidence="1">The sequence shown here is derived from an EMBL/GenBank/DDBJ whole genome shotgun (WGS) entry which is preliminary data.</text>
</comment>
<proteinExistence type="predicted"/>
<dbReference type="InterPro" id="IPR011990">
    <property type="entry name" value="TPR-like_helical_dom_sf"/>
</dbReference>
<sequence>MTAQAKAPSPTRSPAALTTPAIDPLQQGLALFHAATPDYRRAAGWFKASAQAGNRDGMAMFGLCQLEGLGLRAEPVEARALLERAAAAGSTIGRFQLGRVLLTGRGGPADEARGVSAYLAAAAMGHAEATLNLANCLYAGVGCLPDRLAAKALYLRSRTLGCQLRVQGVRLRRRELKAVRTLAQRFADPNRLIFLFGERQRQLSLLQAPTQPAPLPRSRAAQAAATRRWRQAGRLAAGVLAAMAGTLKQYLRPASRDAGPTTLSF</sequence>
<dbReference type="PANTHER" id="PTHR43628:SF1">
    <property type="entry name" value="CHITIN SYNTHASE REGULATORY FACTOR 2-RELATED"/>
    <property type="match status" value="1"/>
</dbReference>
<dbReference type="InterPro" id="IPR052945">
    <property type="entry name" value="Mitotic_Regulator"/>
</dbReference>
<organism evidence="1 2">
    <name type="scientific">Pelomonas aquatica</name>
    <dbReference type="NCBI Taxonomy" id="431058"/>
    <lineage>
        <taxon>Bacteria</taxon>
        <taxon>Pseudomonadati</taxon>
        <taxon>Pseudomonadota</taxon>
        <taxon>Betaproteobacteria</taxon>
        <taxon>Burkholderiales</taxon>
        <taxon>Sphaerotilaceae</taxon>
        <taxon>Roseateles</taxon>
    </lineage>
</organism>
<dbReference type="SUPFAM" id="SSF81901">
    <property type="entry name" value="HCP-like"/>
    <property type="match status" value="1"/>
</dbReference>
<dbReference type="SMART" id="SM00671">
    <property type="entry name" value="SEL1"/>
    <property type="match status" value="3"/>
</dbReference>
<dbReference type="EMBL" id="JAVDXQ010000002">
    <property type="protein sequence ID" value="MDR7296028.1"/>
    <property type="molecule type" value="Genomic_DNA"/>
</dbReference>
<dbReference type="Proteomes" id="UP001180536">
    <property type="component" value="Unassembled WGS sequence"/>
</dbReference>
<evidence type="ECO:0000313" key="2">
    <source>
        <dbReference type="Proteomes" id="UP001180536"/>
    </source>
</evidence>
<dbReference type="Gene3D" id="1.25.40.10">
    <property type="entry name" value="Tetratricopeptide repeat domain"/>
    <property type="match status" value="1"/>
</dbReference>